<sequence>LRKIHTPCVEGPRGDPPTTTHNRPTTHAHTETRTHAHTHTHTHADTHTYSTSLHTRSLVLYCKKPCWALGHTAPSLTMNSIVLVLRCNYSVHAISSSSFSLPCLVAPSADQPSQRNPSQGPLIFACLDRSPACTFLHLRTCEPGRLRFRASRSLPLSRHPSGYLWPSSSYSRYHNGDFRSEPCALPIVSQG</sequence>
<organism evidence="2 3">
    <name type="scientific">Testicularia cyperi</name>
    <dbReference type="NCBI Taxonomy" id="1882483"/>
    <lineage>
        <taxon>Eukaryota</taxon>
        <taxon>Fungi</taxon>
        <taxon>Dikarya</taxon>
        <taxon>Basidiomycota</taxon>
        <taxon>Ustilaginomycotina</taxon>
        <taxon>Ustilaginomycetes</taxon>
        <taxon>Ustilaginales</taxon>
        <taxon>Anthracoideaceae</taxon>
        <taxon>Testicularia</taxon>
    </lineage>
</organism>
<dbReference type="InParanoid" id="A0A317XS86"/>
<dbReference type="AlphaFoldDB" id="A0A317XS86"/>
<accession>A0A317XS86</accession>
<evidence type="ECO:0000256" key="1">
    <source>
        <dbReference type="SAM" id="MobiDB-lite"/>
    </source>
</evidence>
<reference evidence="2 3" key="1">
    <citation type="journal article" date="2018" name="Mol. Biol. Evol.">
        <title>Broad Genomic Sampling Reveals a Smut Pathogenic Ancestry of the Fungal Clade Ustilaginomycotina.</title>
        <authorList>
            <person name="Kijpornyongpan T."/>
            <person name="Mondo S.J."/>
            <person name="Barry K."/>
            <person name="Sandor L."/>
            <person name="Lee J."/>
            <person name="Lipzen A."/>
            <person name="Pangilinan J."/>
            <person name="LaButti K."/>
            <person name="Hainaut M."/>
            <person name="Henrissat B."/>
            <person name="Grigoriev I.V."/>
            <person name="Spatafora J.W."/>
            <person name="Aime M.C."/>
        </authorList>
    </citation>
    <scope>NUCLEOTIDE SEQUENCE [LARGE SCALE GENOMIC DNA]</scope>
    <source>
        <strain evidence="2 3">MCA 3645</strain>
    </source>
</reference>
<feature type="compositionally biased region" description="Low complexity" evidence="1">
    <location>
        <begin position="16"/>
        <end position="27"/>
    </location>
</feature>
<keyword evidence="3" id="KW-1185">Reference proteome</keyword>
<protein>
    <submittedName>
        <fullName evidence="2">Uncharacterized protein</fullName>
    </submittedName>
</protein>
<name>A0A317XS86_9BASI</name>
<feature type="region of interest" description="Disordered" evidence="1">
    <location>
        <begin position="1"/>
        <end position="48"/>
    </location>
</feature>
<gene>
    <name evidence="2" type="ORF">BCV70DRAFT_223386</name>
</gene>
<dbReference type="Proteomes" id="UP000246740">
    <property type="component" value="Unassembled WGS sequence"/>
</dbReference>
<dbReference type="EMBL" id="KZ819193">
    <property type="protein sequence ID" value="PWZ00161.1"/>
    <property type="molecule type" value="Genomic_DNA"/>
</dbReference>
<proteinExistence type="predicted"/>
<evidence type="ECO:0000313" key="2">
    <source>
        <dbReference type="EMBL" id="PWZ00161.1"/>
    </source>
</evidence>
<feature type="non-terminal residue" evidence="2">
    <location>
        <position position="1"/>
    </location>
</feature>
<evidence type="ECO:0000313" key="3">
    <source>
        <dbReference type="Proteomes" id="UP000246740"/>
    </source>
</evidence>